<dbReference type="OrthoDB" id="9796019at2"/>
<keyword evidence="3" id="KW-0804">Transcription</keyword>
<dbReference type="PROSITE" id="PS50977">
    <property type="entry name" value="HTH_TETR_2"/>
    <property type="match status" value="1"/>
</dbReference>
<keyword evidence="7" id="KW-1185">Reference proteome</keyword>
<dbReference type="Gene3D" id="1.10.357.10">
    <property type="entry name" value="Tetracycline Repressor, domain 2"/>
    <property type="match status" value="1"/>
</dbReference>
<evidence type="ECO:0000256" key="4">
    <source>
        <dbReference type="PROSITE-ProRule" id="PRU00335"/>
    </source>
</evidence>
<dbReference type="PANTHER" id="PTHR30055:SF148">
    <property type="entry name" value="TETR-FAMILY TRANSCRIPTIONAL REGULATOR"/>
    <property type="match status" value="1"/>
</dbReference>
<evidence type="ECO:0000256" key="1">
    <source>
        <dbReference type="ARBA" id="ARBA00023015"/>
    </source>
</evidence>
<dbReference type="Gene3D" id="1.10.10.60">
    <property type="entry name" value="Homeodomain-like"/>
    <property type="match status" value="1"/>
</dbReference>
<evidence type="ECO:0000259" key="5">
    <source>
        <dbReference type="PROSITE" id="PS50977"/>
    </source>
</evidence>
<dbReference type="GO" id="GO:0003700">
    <property type="term" value="F:DNA-binding transcription factor activity"/>
    <property type="evidence" value="ECO:0007669"/>
    <property type="project" value="TreeGrafter"/>
</dbReference>
<dbReference type="GO" id="GO:0000976">
    <property type="term" value="F:transcription cis-regulatory region binding"/>
    <property type="evidence" value="ECO:0007669"/>
    <property type="project" value="TreeGrafter"/>
</dbReference>
<reference evidence="6 7" key="1">
    <citation type="submission" date="2018-09" db="EMBL/GenBank/DDBJ databases">
        <title>Complete genome sequence of Euzebya sp. DY32-46 isolated from seawater of Pacific Ocean.</title>
        <authorList>
            <person name="Xu L."/>
            <person name="Wu Y.-H."/>
            <person name="Xu X.-W."/>
        </authorList>
    </citation>
    <scope>NUCLEOTIDE SEQUENCE [LARGE SCALE GENOMIC DNA]</scope>
    <source>
        <strain evidence="6 7">DY32-46</strain>
    </source>
</reference>
<dbReference type="PANTHER" id="PTHR30055">
    <property type="entry name" value="HTH-TYPE TRANSCRIPTIONAL REGULATOR RUTR"/>
    <property type="match status" value="1"/>
</dbReference>
<dbReference type="SUPFAM" id="SSF48498">
    <property type="entry name" value="Tetracyclin repressor-like, C-terminal domain"/>
    <property type="match status" value="1"/>
</dbReference>
<evidence type="ECO:0000256" key="2">
    <source>
        <dbReference type="ARBA" id="ARBA00023125"/>
    </source>
</evidence>
<dbReference type="InterPro" id="IPR036271">
    <property type="entry name" value="Tet_transcr_reg_TetR-rel_C_sf"/>
</dbReference>
<dbReference type="Pfam" id="PF16859">
    <property type="entry name" value="TetR_C_11"/>
    <property type="match status" value="1"/>
</dbReference>
<feature type="domain" description="HTH tetR-type" evidence="5">
    <location>
        <begin position="7"/>
        <end position="66"/>
    </location>
</feature>
<dbReference type="InterPro" id="IPR009057">
    <property type="entry name" value="Homeodomain-like_sf"/>
</dbReference>
<accession>A0A346XZW1</accession>
<evidence type="ECO:0000313" key="7">
    <source>
        <dbReference type="Proteomes" id="UP000264006"/>
    </source>
</evidence>
<proteinExistence type="predicted"/>
<protein>
    <submittedName>
        <fullName evidence="6">Transcriptional regulator, TetR family</fullName>
    </submittedName>
</protein>
<dbReference type="InterPro" id="IPR011075">
    <property type="entry name" value="TetR_C"/>
</dbReference>
<gene>
    <name evidence="6" type="ORF">DVS28_a3082</name>
</gene>
<dbReference type="KEGG" id="euz:DVS28_a3082"/>
<dbReference type="SUPFAM" id="SSF46689">
    <property type="entry name" value="Homeodomain-like"/>
    <property type="match status" value="1"/>
</dbReference>
<dbReference type="InterPro" id="IPR001647">
    <property type="entry name" value="HTH_TetR"/>
</dbReference>
<dbReference type="Proteomes" id="UP000264006">
    <property type="component" value="Chromosome"/>
</dbReference>
<evidence type="ECO:0000256" key="3">
    <source>
        <dbReference type="ARBA" id="ARBA00023163"/>
    </source>
</evidence>
<name>A0A346XZW1_9ACTN</name>
<keyword evidence="1" id="KW-0805">Transcription regulation</keyword>
<feature type="DNA-binding region" description="H-T-H motif" evidence="4">
    <location>
        <begin position="29"/>
        <end position="48"/>
    </location>
</feature>
<dbReference type="Pfam" id="PF00440">
    <property type="entry name" value="TetR_N"/>
    <property type="match status" value="1"/>
</dbReference>
<dbReference type="EMBL" id="CP031165">
    <property type="protein sequence ID" value="AXV07758.1"/>
    <property type="molecule type" value="Genomic_DNA"/>
</dbReference>
<dbReference type="InterPro" id="IPR050109">
    <property type="entry name" value="HTH-type_TetR-like_transc_reg"/>
</dbReference>
<dbReference type="RefSeq" id="WP_114592204.1">
    <property type="nucleotide sequence ID" value="NZ_CP031165.1"/>
</dbReference>
<sequence>MGRPRDLEARDRILKATYDLITTADADASINAIVARAGVGKATVYRWWNSRTAVVLDALVEVRGEPASPPQTDDPWADLRAHIVDAAELVVGGTSALTRDLLGAVLRGDEEAPAIRELLLERGQQDLAAALQRGVDEGVLRKDLDVDGAVSAIHGSLWLRALSNDSPDEQSAEAVADELLEVLAGGLRPRV</sequence>
<organism evidence="6 7">
    <name type="scientific">Euzebya pacifica</name>
    <dbReference type="NCBI Taxonomy" id="1608957"/>
    <lineage>
        <taxon>Bacteria</taxon>
        <taxon>Bacillati</taxon>
        <taxon>Actinomycetota</taxon>
        <taxon>Nitriliruptoria</taxon>
        <taxon>Euzebyales</taxon>
    </lineage>
</organism>
<dbReference type="AlphaFoldDB" id="A0A346XZW1"/>
<keyword evidence="2 4" id="KW-0238">DNA-binding</keyword>
<evidence type="ECO:0000313" key="6">
    <source>
        <dbReference type="EMBL" id="AXV07758.1"/>
    </source>
</evidence>